<sequence length="455" mass="51062">MNIKELFYKPTNATKYTPSTGTCTGSESGLLDNIYLMFKNTFFFSYVIQFLLVWLMYKFAGSGRYWKMLFIASIAGLFAASIENITLATICSGAHEIIEEINAQTAISGIEQDKNTIYKGKVIMFLLAEPFWIITEYSIPILNLIKMKAISKGKVAKIIKYSIYVLGIPFSVIRFTIGFNRYMNGYLNDDYIKILHGFAFGIMAAADIICTIFIIYFVNKYNRRVSNGNNLTDYIQQSSYTILITVDFVSLFLSILCIYVNVFSNHIVPFTPNSATPFHCVKSVFLLILAVDALLFKYGANNSTSLQNSSENTTLKAISENYGSKNKSALSIGKPYNTTFNGSMNLSTIGSPTVVNPNVSTVNNISTSNSVNLKSPKVSNISAYGYNDSFDGYSPGTSRNNSVNYSSKTIVKNYTNENNNKKSFEIKAYPPQQFGFLYNQSDYSPMDYNNYRNNY</sequence>
<organism evidence="2 3">
    <name type="scientific">Anaeromyces robustus</name>
    <dbReference type="NCBI Taxonomy" id="1754192"/>
    <lineage>
        <taxon>Eukaryota</taxon>
        <taxon>Fungi</taxon>
        <taxon>Fungi incertae sedis</taxon>
        <taxon>Chytridiomycota</taxon>
        <taxon>Chytridiomycota incertae sedis</taxon>
        <taxon>Neocallimastigomycetes</taxon>
        <taxon>Neocallimastigales</taxon>
        <taxon>Neocallimastigaceae</taxon>
        <taxon>Anaeromyces</taxon>
    </lineage>
</organism>
<reference evidence="2 3" key="2">
    <citation type="submission" date="2016-08" db="EMBL/GenBank/DDBJ databases">
        <title>Pervasive Adenine N6-methylation of Active Genes in Fungi.</title>
        <authorList>
            <consortium name="DOE Joint Genome Institute"/>
            <person name="Mondo S.J."/>
            <person name="Dannebaum R.O."/>
            <person name="Kuo R.C."/>
            <person name="Labutti K."/>
            <person name="Haridas S."/>
            <person name="Kuo A."/>
            <person name="Salamov A."/>
            <person name="Ahrendt S.R."/>
            <person name="Lipzen A."/>
            <person name="Sullivan W."/>
            <person name="Andreopoulos W.B."/>
            <person name="Clum A."/>
            <person name="Lindquist E."/>
            <person name="Daum C."/>
            <person name="Ramamoorthy G.K."/>
            <person name="Gryganskyi A."/>
            <person name="Culley D."/>
            <person name="Magnuson J.K."/>
            <person name="James T.Y."/>
            <person name="O'Malley M.A."/>
            <person name="Stajich J.E."/>
            <person name="Spatafora J.W."/>
            <person name="Visel A."/>
            <person name="Grigoriev I.V."/>
        </authorList>
    </citation>
    <scope>NUCLEOTIDE SEQUENCE [LARGE SCALE GENOMIC DNA]</scope>
    <source>
        <strain evidence="2 3">S4</strain>
    </source>
</reference>
<comment type="caution">
    <text evidence="2">The sequence shown here is derived from an EMBL/GenBank/DDBJ whole genome shotgun (WGS) entry which is preliminary data.</text>
</comment>
<name>A0A1Y1WWD0_9FUNG</name>
<feature type="transmembrane region" description="Helical" evidence="1">
    <location>
        <begin position="163"/>
        <end position="182"/>
    </location>
</feature>
<evidence type="ECO:0000313" key="2">
    <source>
        <dbReference type="EMBL" id="ORX77618.1"/>
    </source>
</evidence>
<evidence type="ECO:0000256" key="1">
    <source>
        <dbReference type="SAM" id="Phobius"/>
    </source>
</evidence>
<feature type="transmembrane region" description="Helical" evidence="1">
    <location>
        <begin position="194"/>
        <end position="219"/>
    </location>
</feature>
<dbReference type="Proteomes" id="UP000193944">
    <property type="component" value="Unassembled WGS sequence"/>
</dbReference>
<dbReference type="AlphaFoldDB" id="A0A1Y1WWD0"/>
<feature type="transmembrane region" description="Helical" evidence="1">
    <location>
        <begin position="240"/>
        <end position="263"/>
    </location>
</feature>
<keyword evidence="1" id="KW-1133">Transmembrane helix</keyword>
<reference evidence="2 3" key="1">
    <citation type="submission" date="2016-08" db="EMBL/GenBank/DDBJ databases">
        <title>A Parts List for Fungal Cellulosomes Revealed by Comparative Genomics.</title>
        <authorList>
            <consortium name="DOE Joint Genome Institute"/>
            <person name="Haitjema C.H."/>
            <person name="Gilmore S.P."/>
            <person name="Henske J.K."/>
            <person name="Solomon K.V."/>
            <person name="De Groot R."/>
            <person name="Kuo A."/>
            <person name="Mondo S.J."/>
            <person name="Salamov A.A."/>
            <person name="Labutti K."/>
            <person name="Zhao Z."/>
            <person name="Chiniquy J."/>
            <person name="Barry K."/>
            <person name="Brewer H.M."/>
            <person name="Purvine S.O."/>
            <person name="Wright A.T."/>
            <person name="Boxma B."/>
            <person name="Van Alen T."/>
            <person name="Hackstein J.H."/>
            <person name="Baker S.E."/>
            <person name="Grigoriev I.V."/>
            <person name="O'Malley M.A."/>
        </authorList>
    </citation>
    <scope>NUCLEOTIDE SEQUENCE [LARGE SCALE GENOMIC DNA]</scope>
    <source>
        <strain evidence="2 3">S4</strain>
    </source>
</reference>
<dbReference type="EMBL" id="MCFG01000241">
    <property type="protein sequence ID" value="ORX77618.1"/>
    <property type="molecule type" value="Genomic_DNA"/>
</dbReference>
<accession>A0A1Y1WWD0</accession>
<evidence type="ECO:0000313" key="3">
    <source>
        <dbReference type="Proteomes" id="UP000193944"/>
    </source>
</evidence>
<proteinExistence type="predicted"/>
<feature type="transmembrane region" description="Helical" evidence="1">
    <location>
        <begin position="69"/>
        <end position="90"/>
    </location>
</feature>
<feature type="transmembrane region" description="Helical" evidence="1">
    <location>
        <begin position="34"/>
        <end position="57"/>
    </location>
</feature>
<gene>
    <name evidence="2" type="ORF">BCR32DRAFT_328856</name>
</gene>
<dbReference type="OrthoDB" id="10493588at2759"/>
<protein>
    <submittedName>
        <fullName evidence="2">Uncharacterized protein</fullName>
    </submittedName>
</protein>
<keyword evidence="1" id="KW-0812">Transmembrane</keyword>
<keyword evidence="1" id="KW-0472">Membrane</keyword>
<feature type="transmembrane region" description="Helical" evidence="1">
    <location>
        <begin position="122"/>
        <end position="142"/>
    </location>
</feature>
<keyword evidence="3" id="KW-1185">Reference proteome</keyword>